<evidence type="ECO:0000313" key="2">
    <source>
        <dbReference type="Proteomes" id="UP001172457"/>
    </source>
</evidence>
<dbReference type="EMBL" id="JARYMX010000003">
    <property type="protein sequence ID" value="KAJ9558881.1"/>
    <property type="molecule type" value="Genomic_DNA"/>
</dbReference>
<dbReference type="Proteomes" id="UP001172457">
    <property type="component" value="Chromosome 3"/>
</dbReference>
<evidence type="ECO:0000313" key="1">
    <source>
        <dbReference type="EMBL" id="KAJ9558881.1"/>
    </source>
</evidence>
<reference evidence="1" key="1">
    <citation type="submission" date="2023-03" db="EMBL/GenBank/DDBJ databases">
        <title>Chromosome-scale reference genome and RAD-based genetic map of yellow starthistle (Centaurea solstitialis) reveal putative structural variation and QTLs associated with invader traits.</title>
        <authorList>
            <person name="Reatini B."/>
            <person name="Cang F.A."/>
            <person name="Jiang Q."/>
            <person name="Mckibben M.T.W."/>
            <person name="Barker M.S."/>
            <person name="Rieseberg L.H."/>
            <person name="Dlugosch K.M."/>
        </authorList>
    </citation>
    <scope>NUCLEOTIDE SEQUENCE</scope>
    <source>
        <strain evidence="1">CAN-66</strain>
        <tissue evidence="1">Leaf</tissue>
    </source>
</reference>
<dbReference type="AlphaFoldDB" id="A0AA38TP06"/>
<gene>
    <name evidence="1" type="ORF">OSB04_013495</name>
</gene>
<protein>
    <submittedName>
        <fullName evidence="1">Uncharacterized protein</fullName>
    </submittedName>
</protein>
<keyword evidence="2" id="KW-1185">Reference proteome</keyword>
<comment type="caution">
    <text evidence="1">The sequence shown here is derived from an EMBL/GenBank/DDBJ whole genome shotgun (WGS) entry which is preliminary data.</text>
</comment>
<sequence length="186" mass="21159">MMMRFLVGQDAQRFAHLVPSLRRYPWMMNRSNNRVVPLWIEPFDNGSPNPCDLQAGGFIYPRTQPIQSRRVGRVYPLRSQCTGACSLNKVKGPASDQDIRTINGKLYPTYKEACYALGLLDHDNEYVQAIEEASTSSSGHYLRTLFATMLLSNTMSRPESVWSVTWSYLSDGILHNQRILRKNPGS</sequence>
<name>A0AA38TP06_9ASTR</name>
<proteinExistence type="predicted"/>
<organism evidence="1 2">
    <name type="scientific">Centaurea solstitialis</name>
    <name type="common">yellow star-thistle</name>
    <dbReference type="NCBI Taxonomy" id="347529"/>
    <lineage>
        <taxon>Eukaryota</taxon>
        <taxon>Viridiplantae</taxon>
        <taxon>Streptophyta</taxon>
        <taxon>Embryophyta</taxon>
        <taxon>Tracheophyta</taxon>
        <taxon>Spermatophyta</taxon>
        <taxon>Magnoliopsida</taxon>
        <taxon>eudicotyledons</taxon>
        <taxon>Gunneridae</taxon>
        <taxon>Pentapetalae</taxon>
        <taxon>asterids</taxon>
        <taxon>campanulids</taxon>
        <taxon>Asterales</taxon>
        <taxon>Asteraceae</taxon>
        <taxon>Carduoideae</taxon>
        <taxon>Cardueae</taxon>
        <taxon>Centaureinae</taxon>
        <taxon>Centaurea</taxon>
    </lineage>
</organism>
<accession>A0AA38TP06</accession>